<dbReference type="SUPFAM" id="SSF46689">
    <property type="entry name" value="Homeodomain-like"/>
    <property type="match status" value="1"/>
</dbReference>
<evidence type="ECO:0000259" key="3">
    <source>
        <dbReference type="PROSITE" id="PS50977"/>
    </source>
</evidence>
<evidence type="ECO:0000313" key="4">
    <source>
        <dbReference type="EMBL" id="MBR7553956.1"/>
    </source>
</evidence>
<protein>
    <submittedName>
        <fullName evidence="4">TetR/AcrR family transcriptional regulator</fullName>
    </submittedName>
</protein>
<feature type="DNA-binding region" description="H-T-H motif" evidence="2">
    <location>
        <begin position="33"/>
        <end position="52"/>
    </location>
</feature>
<dbReference type="Gene3D" id="1.10.357.10">
    <property type="entry name" value="Tetracycline Repressor, domain 2"/>
    <property type="match status" value="1"/>
</dbReference>
<dbReference type="GO" id="GO:0006355">
    <property type="term" value="P:regulation of DNA-templated transcription"/>
    <property type="evidence" value="ECO:0007669"/>
    <property type="project" value="UniProtKB-ARBA"/>
</dbReference>
<evidence type="ECO:0000256" key="2">
    <source>
        <dbReference type="PROSITE-ProRule" id="PRU00335"/>
    </source>
</evidence>
<accession>A0A941CVM5</accession>
<dbReference type="SUPFAM" id="SSF48498">
    <property type="entry name" value="Tetracyclin repressor-like, C-terminal domain"/>
    <property type="match status" value="1"/>
</dbReference>
<feature type="domain" description="HTH tetR-type" evidence="3">
    <location>
        <begin position="10"/>
        <end position="70"/>
    </location>
</feature>
<evidence type="ECO:0000256" key="1">
    <source>
        <dbReference type="ARBA" id="ARBA00023125"/>
    </source>
</evidence>
<dbReference type="InterPro" id="IPR036271">
    <property type="entry name" value="Tet_transcr_reg_TetR-rel_C_sf"/>
</dbReference>
<dbReference type="PANTHER" id="PTHR30328">
    <property type="entry name" value="TRANSCRIPTIONAL REPRESSOR"/>
    <property type="match status" value="1"/>
</dbReference>
<dbReference type="InterPro" id="IPR009057">
    <property type="entry name" value="Homeodomain-like_sf"/>
</dbReference>
<dbReference type="AlphaFoldDB" id="A0A941CVM5"/>
<comment type="caution">
    <text evidence="4">The sequence shown here is derived from an EMBL/GenBank/DDBJ whole genome shotgun (WGS) entry which is preliminary data.</text>
</comment>
<dbReference type="GO" id="GO:0003677">
    <property type="term" value="F:DNA binding"/>
    <property type="evidence" value="ECO:0007669"/>
    <property type="project" value="UniProtKB-UniRule"/>
</dbReference>
<dbReference type="RefSeq" id="WP_212369822.1">
    <property type="nucleotide sequence ID" value="NZ_JAGSIE010000020.1"/>
</dbReference>
<evidence type="ECO:0000313" key="5">
    <source>
        <dbReference type="Proteomes" id="UP000675431"/>
    </source>
</evidence>
<keyword evidence="1 2" id="KW-0238">DNA-binding</keyword>
<sequence>MHEKFEQLDSDKKSKIIKAALEEFSAYDFQHASTNRIVKKAGIGKGMLFYYFNSKKDLYTYLMHYCLDRIYSQMVIELETAIQEAKGDFIERYYVTARLKSEYMGEEPHVFNFMSTLILQDFAELPNDIQKKINLLRQQAYDLLYKDIDLSLFKDDINPEKALNLVRWSLDGYQQELEQKLKGKQIHSMNLKEYWDEFYEYLNLLKKVYYQ</sequence>
<dbReference type="PROSITE" id="PS50977">
    <property type="entry name" value="HTH_TETR_2"/>
    <property type="match status" value="1"/>
</dbReference>
<dbReference type="PANTHER" id="PTHR30328:SF54">
    <property type="entry name" value="HTH-TYPE TRANSCRIPTIONAL REPRESSOR SCO4008"/>
    <property type="match status" value="1"/>
</dbReference>
<gene>
    <name evidence="4" type="ORF">KC820_07295</name>
</gene>
<organism evidence="4 5">
    <name type="scientific">Allobacillus saliphilus</name>
    <dbReference type="NCBI Taxonomy" id="2912308"/>
    <lineage>
        <taxon>Bacteria</taxon>
        <taxon>Bacillati</taxon>
        <taxon>Bacillota</taxon>
        <taxon>Bacilli</taxon>
        <taxon>Bacillales</taxon>
        <taxon>Bacillaceae</taxon>
        <taxon>Allobacillus</taxon>
    </lineage>
</organism>
<keyword evidence="5" id="KW-1185">Reference proteome</keyword>
<reference evidence="4 5" key="1">
    <citation type="submission" date="2021-04" db="EMBL/GenBank/DDBJ databases">
        <title>Allobacillus sp. nov. SKP8-2 isolated from shrimp paste.</title>
        <authorList>
            <person name="Tanasupawat S."/>
            <person name="Yiamsombat S."/>
            <person name="Kanchanasin P."/>
            <person name="Kuncharoen N."/>
        </authorList>
    </citation>
    <scope>NUCLEOTIDE SEQUENCE [LARGE SCALE GENOMIC DNA]</scope>
    <source>
        <strain evidence="4 5">SKP8-2</strain>
    </source>
</reference>
<dbReference type="Gene3D" id="1.10.10.60">
    <property type="entry name" value="Homeodomain-like"/>
    <property type="match status" value="1"/>
</dbReference>
<dbReference type="InterPro" id="IPR001647">
    <property type="entry name" value="HTH_TetR"/>
</dbReference>
<proteinExistence type="predicted"/>
<dbReference type="InterPro" id="IPR050109">
    <property type="entry name" value="HTH-type_TetR-like_transc_reg"/>
</dbReference>
<dbReference type="Pfam" id="PF00440">
    <property type="entry name" value="TetR_N"/>
    <property type="match status" value="1"/>
</dbReference>
<dbReference type="PRINTS" id="PR00455">
    <property type="entry name" value="HTHTETR"/>
</dbReference>
<name>A0A941CVM5_9BACI</name>
<dbReference type="Proteomes" id="UP000675431">
    <property type="component" value="Unassembled WGS sequence"/>
</dbReference>
<dbReference type="EMBL" id="JAGSIE010000020">
    <property type="protein sequence ID" value="MBR7553956.1"/>
    <property type="molecule type" value="Genomic_DNA"/>
</dbReference>